<name>A0ABQ1J680_9PROT</name>
<accession>A0ABQ1J680</accession>
<protein>
    <submittedName>
        <fullName evidence="1">Uncharacterized protein</fullName>
    </submittedName>
</protein>
<reference evidence="2" key="1">
    <citation type="journal article" date="2019" name="Int. J. Syst. Evol. Microbiol.">
        <title>The Global Catalogue of Microorganisms (GCM) 10K type strain sequencing project: providing services to taxonomists for standard genome sequencing and annotation.</title>
        <authorList>
            <consortium name="The Broad Institute Genomics Platform"/>
            <consortium name="The Broad Institute Genome Sequencing Center for Infectious Disease"/>
            <person name="Wu L."/>
            <person name="Ma J."/>
        </authorList>
    </citation>
    <scope>NUCLEOTIDE SEQUENCE [LARGE SCALE GENOMIC DNA]</scope>
    <source>
        <strain evidence="2">CGMCC 1.10188</strain>
    </source>
</reference>
<organism evidence="1 2">
    <name type="scientific">Tistrella bauzanensis</name>
    <dbReference type="NCBI Taxonomy" id="657419"/>
    <lineage>
        <taxon>Bacteria</taxon>
        <taxon>Pseudomonadati</taxon>
        <taxon>Pseudomonadota</taxon>
        <taxon>Alphaproteobacteria</taxon>
        <taxon>Geminicoccales</taxon>
        <taxon>Geminicoccaceae</taxon>
        <taxon>Tistrella</taxon>
    </lineage>
</organism>
<dbReference type="Proteomes" id="UP000603352">
    <property type="component" value="Unassembled WGS sequence"/>
</dbReference>
<comment type="caution">
    <text evidence="1">The sequence shown here is derived from an EMBL/GenBank/DDBJ whole genome shotgun (WGS) entry which is preliminary data.</text>
</comment>
<dbReference type="EMBL" id="BMDZ01000081">
    <property type="protein sequence ID" value="GGB58881.1"/>
    <property type="molecule type" value="Genomic_DNA"/>
</dbReference>
<evidence type="ECO:0000313" key="2">
    <source>
        <dbReference type="Proteomes" id="UP000603352"/>
    </source>
</evidence>
<sequence length="63" mass="6982">MRHAIPVDTDLCRRIQPGQRNGGGKLAAWQRHRAYILGYGLRRGRFGGVEWRISGHGPSTGLA</sequence>
<proteinExistence type="predicted"/>
<gene>
    <name evidence="1" type="ORF">GCM10011505_44590</name>
</gene>
<keyword evidence="2" id="KW-1185">Reference proteome</keyword>
<evidence type="ECO:0000313" key="1">
    <source>
        <dbReference type="EMBL" id="GGB58881.1"/>
    </source>
</evidence>